<accession>A0A9N9C5H7</accession>
<organism evidence="1 2">
    <name type="scientific">Paraglomus occultum</name>
    <dbReference type="NCBI Taxonomy" id="144539"/>
    <lineage>
        <taxon>Eukaryota</taxon>
        <taxon>Fungi</taxon>
        <taxon>Fungi incertae sedis</taxon>
        <taxon>Mucoromycota</taxon>
        <taxon>Glomeromycotina</taxon>
        <taxon>Glomeromycetes</taxon>
        <taxon>Paraglomerales</taxon>
        <taxon>Paraglomeraceae</taxon>
        <taxon>Paraglomus</taxon>
    </lineage>
</organism>
<name>A0A9N9C5H7_9GLOM</name>
<reference evidence="1" key="1">
    <citation type="submission" date="2021-06" db="EMBL/GenBank/DDBJ databases">
        <authorList>
            <person name="Kallberg Y."/>
            <person name="Tangrot J."/>
            <person name="Rosling A."/>
        </authorList>
    </citation>
    <scope>NUCLEOTIDE SEQUENCE</scope>
    <source>
        <strain evidence="1">IA702</strain>
    </source>
</reference>
<dbReference type="EMBL" id="CAJVPJ010001371">
    <property type="protein sequence ID" value="CAG8588437.1"/>
    <property type="molecule type" value="Genomic_DNA"/>
</dbReference>
<dbReference type="Proteomes" id="UP000789572">
    <property type="component" value="Unassembled WGS sequence"/>
</dbReference>
<dbReference type="AlphaFoldDB" id="A0A9N9C5H7"/>
<gene>
    <name evidence="1" type="ORF">POCULU_LOCUS6847</name>
</gene>
<evidence type="ECO:0000313" key="2">
    <source>
        <dbReference type="Proteomes" id="UP000789572"/>
    </source>
</evidence>
<proteinExistence type="predicted"/>
<protein>
    <submittedName>
        <fullName evidence="1">1501_t:CDS:1</fullName>
    </submittedName>
</protein>
<evidence type="ECO:0000313" key="1">
    <source>
        <dbReference type="EMBL" id="CAG8588437.1"/>
    </source>
</evidence>
<comment type="caution">
    <text evidence="1">The sequence shown here is derived from an EMBL/GenBank/DDBJ whole genome shotgun (WGS) entry which is preliminary data.</text>
</comment>
<keyword evidence="2" id="KW-1185">Reference proteome</keyword>
<sequence length="67" mass="8176">MENRRQKCTHLRCIPYSEFRRTERTLNSRYLKVEKTQCRRNDAYLEWILAEHGVGRCRCLPRHIIGI</sequence>